<accession>A0A5B3GQF6</accession>
<evidence type="ECO:0000313" key="3">
    <source>
        <dbReference type="Proteomes" id="UP000322658"/>
    </source>
</evidence>
<evidence type="ECO:0000256" key="1">
    <source>
        <dbReference type="SAM" id="Phobius"/>
    </source>
</evidence>
<dbReference type="Gene3D" id="2.60.120.1360">
    <property type="match status" value="1"/>
</dbReference>
<protein>
    <recommendedName>
        <fullName evidence="4">SGNH hydrolase-type esterase domain-containing protein</fullName>
    </recommendedName>
</protein>
<gene>
    <name evidence="2" type="ORF">F2Y07_07045</name>
</gene>
<organism evidence="2 3">
    <name type="scientific">Alistipes shahii</name>
    <dbReference type="NCBI Taxonomy" id="328814"/>
    <lineage>
        <taxon>Bacteria</taxon>
        <taxon>Pseudomonadati</taxon>
        <taxon>Bacteroidota</taxon>
        <taxon>Bacteroidia</taxon>
        <taxon>Bacteroidales</taxon>
        <taxon>Rikenellaceae</taxon>
        <taxon>Alistipes</taxon>
    </lineage>
</organism>
<dbReference type="AlphaFoldDB" id="A0A5B3GQF6"/>
<evidence type="ECO:0008006" key="4">
    <source>
        <dbReference type="Google" id="ProtNLM"/>
    </source>
</evidence>
<dbReference type="Proteomes" id="UP000322658">
    <property type="component" value="Unassembled WGS sequence"/>
</dbReference>
<keyword evidence="1" id="KW-1133">Transmembrane helix</keyword>
<feature type="transmembrane region" description="Helical" evidence="1">
    <location>
        <begin position="12"/>
        <end position="31"/>
    </location>
</feature>
<dbReference type="RefSeq" id="WP_022061725.1">
    <property type="nucleotide sequence ID" value="NZ_CAUENT010000029.1"/>
</dbReference>
<evidence type="ECO:0000313" key="2">
    <source>
        <dbReference type="EMBL" id="KAA2375747.1"/>
    </source>
</evidence>
<dbReference type="EMBL" id="VVXJ01000013">
    <property type="protein sequence ID" value="KAA2375747.1"/>
    <property type="molecule type" value="Genomic_DNA"/>
</dbReference>
<comment type="caution">
    <text evidence="2">The sequence shown here is derived from an EMBL/GenBank/DDBJ whole genome shotgun (WGS) entry which is preliminary data.</text>
</comment>
<keyword evidence="1" id="KW-0812">Transmembrane</keyword>
<dbReference type="Gene3D" id="3.40.50.1110">
    <property type="entry name" value="SGNH hydrolase"/>
    <property type="match status" value="1"/>
</dbReference>
<name>A0A5B3GQF6_9BACT</name>
<dbReference type="SUPFAM" id="SSF52266">
    <property type="entry name" value="SGNH hydrolase"/>
    <property type="match status" value="1"/>
</dbReference>
<proteinExistence type="predicted"/>
<dbReference type="InterPro" id="IPR036514">
    <property type="entry name" value="SGNH_hydro_sf"/>
</dbReference>
<sequence>MNTPGKDYTHHSWLAAAALIAVLVAVSFIPPQSVGGVKLRRANILSDLLSFDDAEAAEPAAEPALFDEEEFHIDMAAVAERIEADTTPREVQITYEWLLAQDTARRERAVPDSARFVATLTPIEDFSDSGRIQAFCDTLLNAPRPVRIAFLGDSFVEGDILTADLRERLQSAYSGGGAGFAPMASPLTAFRRTVKTQSKGWTTYNIMQRKAAPARLRENFYVSGWVSQPAAGASTRWESTDYRKRLDSCTTARVFFLSPRDSRVEVTLNDAQRREFDIAGDDAVRQIAVSAPRVRSLAFKVLSGAEDFVGYGAVFEGRGVVVDNYSVRSNNGQAMFWTNPSVNAQINAMLGYDLVVLQYGLNIMQPGVKNYTNYAGQIEKMIAYVRQCFPGAAVLVLGVSDRSVKTDAGFEPMDAIPHMLDCQRRAARNTGAAFWPTCDAMRALGGMEQFVKNGWAGKDYTHINYAGGRRVAWALFDAINAGVSEVYTEQRIASLRRTAAQAVLDSARRAAVDRSILPAPSSAPLNPRAQ</sequence>
<keyword evidence="1" id="KW-0472">Membrane</keyword>
<reference evidence="2 3" key="1">
    <citation type="journal article" date="2019" name="Nat. Med.">
        <title>A library of human gut bacterial isolates paired with longitudinal multiomics data enables mechanistic microbiome research.</title>
        <authorList>
            <person name="Poyet M."/>
            <person name="Groussin M."/>
            <person name="Gibbons S.M."/>
            <person name="Avila-Pacheco J."/>
            <person name="Jiang X."/>
            <person name="Kearney S.M."/>
            <person name="Perrotta A.R."/>
            <person name="Berdy B."/>
            <person name="Zhao S."/>
            <person name="Lieberman T.D."/>
            <person name="Swanson P.K."/>
            <person name="Smith M."/>
            <person name="Roesemann S."/>
            <person name="Alexander J.E."/>
            <person name="Rich S.A."/>
            <person name="Livny J."/>
            <person name="Vlamakis H."/>
            <person name="Clish C."/>
            <person name="Bullock K."/>
            <person name="Deik A."/>
            <person name="Scott J."/>
            <person name="Pierce K.A."/>
            <person name="Xavier R.J."/>
            <person name="Alm E.J."/>
        </authorList>
    </citation>
    <scope>NUCLEOTIDE SEQUENCE [LARGE SCALE GENOMIC DNA]</scope>
    <source>
        <strain evidence="2 3">BIOML-A1</strain>
    </source>
</reference>
<dbReference type="GO" id="GO:0016788">
    <property type="term" value="F:hydrolase activity, acting on ester bonds"/>
    <property type="evidence" value="ECO:0007669"/>
    <property type="project" value="UniProtKB-ARBA"/>
</dbReference>